<feature type="transmembrane region" description="Helical" evidence="1">
    <location>
        <begin position="23"/>
        <end position="51"/>
    </location>
</feature>
<dbReference type="EMBL" id="VXLC01000025">
    <property type="protein sequence ID" value="KAA8883912.1"/>
    <property type="molecule type" value="Genomic_DNA"/>
</dbReference>
<keyword evidence="1" id="KW-1133">Transmembrane helix</keyword>
<sequence length="65" mass="6592">MPTAEESSADVARLLRAFGRRALFLAALALLIGLHLLALVLALAGVGLLVASMSGGDIERPAGHG</sequence>
<evidence type="ECO:0000313" key="2">
    <source>
        <dbReference type="EMBL" id="KAA8883912.1"/>
    </source>
</evidence>
<evidence type="ECO:0000256" key="1">
    <source>
        <dbReference type="SAM" id="Phobius"/>
    </source>
</evidence>
<accession>A0A5N0E3C3</accession>
<comment type="caution">
    <text evidence="2">The sequence shown here is derived from an EMBL/GenBank/DDBJ whole genome shotgun (WGS) entry which is preliminary data.</text>
</comment>
<gene>
    <name evidence="2" type="ORF">F3087_36775</name>
</gene>
<proteinExistence type="predicted"/>
<protein>
    <submittedName>
        <fullName evidence="2">Uncharacterized protein</fullName>
    </submittedName>
</protein>
<keyword evidence="1" id="KW-0812">Transmembrane</keyword>
<keyword evidence="1" id="KW-0472">Membrane</keyword>
<name>A0A5N0E3C3_9NOCA</name>
<dbReference type="Proteomes" id="UP000323876">
    <property type="component" value="Unassembled WGS sequence"/>
</dbReference>
<keyword evidence="3" id="KW-1185">Reference proteome</keyword>
<evidence type="ECO:0000313" key="3">
    <source>
        <dbReference type="Proteomes" id="UP000323876"/>
    </source>
</evidence>
<reference evidence="2 3" key="1">
    <citation type="submission" date="2019-09" db="EMBL/GenBank/DDBJ databases">
        <authorList>
            <person name="Wang X."/>
        </authorList>
    </citation>
    <scope>NUCLEOTIDE SEQUENCE [LARGE SCALE GENOMIC DNA]</scope>
    <source>
        <strain evidence="2 3">CICC 11023</strain>
    </source>
</reference>
<dbReference type="AlphaFoldDB" id="A0A5N0E3C3"/>
<organism evidence="2 3">
    <name type="scientific">Nocardia colli</name>
    <dbReference type="NCBI Taxonomy" id="2545717"/>
    <lineage>
        <taxon>Bacteria</taxon>
        <taxon>Bacillati</taxon>
        <taxon>Actinomycetota</taxon>
        <taxon>Actinomycetes</taxon>
        <taxon>Mycobacteriales</taxon>
        <taxon>Nocardiaceae</taxon>
        <taxon>Nocardia</taxon>
    </lineage>
</organism>